<reference evidence="2 3" key="1">
    <citation type="submission" date="2018-06" db="EMBL/GenBank/DDBJ databases">
        <authorList>
            <person name="Liu Z.-W."/>
        </authorList>
    </citation>
    <scope>NUCLEOTIDE SEQUENCE [LARGE SCALE GENOMIC DNA]</scope>
    <source>
        <strain evidence="2 3">2b14</strain>
    </source>
</reference>
<dbReference type="Pfam" id="PF10604">
    <property type="entry name" value="Polyketide_cyc2"/>
    <property type="match status" value="1"/>
</dbReference>
<keyword evidence="3" id="KW-1185">Reference proteome</keyword>
<dbReference type="RefSeq" id="WP_112305481.1">
    <property type="nucleotide sequence ID" value="NZ_QMDV01000002.1"/>
</dbReference>
<dbReference type="EMBL" id="QMDV01000002">
    <property type="protein sequence ID" value="RAU83331.1"/>
    <property type="molecule type" value="Genomic_DNA"/>
</dbReference>
<evidence type="ECO:0000313" key="2">
    <source>
        <dbReference type="EMBL" id="RAU83331.1"/>
    </source>
</evidence>
<accession>A0A364RGA5</accession>
<dbReference type="Proteomes" id="UP000251692">
    <property type="component" value="Unassembled WGS sequence"/>
</dbReference>
<comment type="caution">
    <text evidence="2">The sequence shown here is derived from an EMBL/GenBank/DDBJ whole genome shotgun (WGS) entry which is preliminary data.</text>
</comment>
<keyword evidence="1" id="KW-0732">Signal</keyword>
<dbReference type="AlphaFoldDB" id="A0A364RGA5"/>
<dbReference type="OrthoDB" id="9807923at2"/>
<dbReference type="InterPro" id="IPR019587">
    <property type="entry name" value="Polyketide_cyclase/dehydratase"/>
</dbReference>
<name>A0A364RGA5_9BACT</name>
<evidence type="ECO:0008006" key="4">
    <source>
        <dbReference type="Google" id="ProtNLM"/>
    </source>
</evidence>
<proteinExistence type="predicted"/>
<dbReference type="InterPro" id="IPR023393">
    <property type="entry name" value="START-like_dom_sf"/>
</dbReference>
<feature type="chain" id="PRO_5016892162" description="Polyketide cyclase / dehydrase and lipid transport" evidence="1">
    <location>
        <begin position="22"/>
        <end position="188"/>
    </location>
</feature>
<dbReference type="Gene3D" id="3.30.530.20">
    <property type="match status" value="1"/>
</dbReference>
<organism evidence="2 3">
    <name type="scientific">Pontibacter arcticus</name>
    <dbReference type="NCBI Taxonomy" id="2080288"/>
    <lineage>
        <taxon>Bacteria</taxon>
        <taxon>Pseudomonadati</taxon>
        <taxon>Bacteroidota</taxon>
        <taxon>Cytophagia</taxon>
        <taxon>Cytophagales</taxon>
        <taxon>Hymenobacteraceae</taxon>
        <taxon>Pontibacter</taxon>
    </lineage>
</organism>
<gene>
    <name evidence="2" type="ORF">DP923_08985</name>
</gene>
<evidence type="ECO:0000313" key="3">
    <source>
        <dbReference type="Proteomes" id="UP000251692"/>
    </source>
</evidence>
<protein>
    <recommendedName>
        <fullName evidence="4">Polyketide cyclase / dehydrase and lipid transport</fullName>
    </recommendedName>
</protein>
<sequence>MRLLFKVLAPSLLFLGGAAFIAVDYLPEQIEIKKQLVVGADPEQVYTYLQNPTDWPHWSALGKAHDPSVIHLYGGPRTGSGARMQWSGDKLGNGHLVLNETTSPALLTYTQLTNGDTDSTFGVFILTEVKGGTQINWSQRMQLEPTKLAKLKGVLRKYKMEQQQEQGLLGLKTLLLENSKKRAENKTR</sequence>
<feature type="signal peptide" evidence="1">
    <location>
        <begin position="1"/>
        <end position="21"/>
    </location>
</feature>
<reference evidence="2 3" key="2">
    <citation type="submission" date="2018-07" db="EMBL/GenBank/DDBJ databases">
        <title>Pontibacter sp. 2b14 genomic sequence and assembly.</title>
        <authorList>
            <person name="Du Z.-J."/>
        </authorList>
    </citation>
    <scope>NUCLEOTIDE SEQUENCE [LARGE SCALE GENOMIC DNA]</scope>
    <source>
        <strain evidence="2 3">2b14</strain>
    </source>
</reference>
<evidence type="ECO:0000256" key="1">
    <source>
        <dbReference type="SAM" id="SignalP"/>
    </source>
</evidence>
<dbReference type="SUPFAM" id="SSF55961">
    <property type="entry name" value="Bet v1-like"/>
    <property type="match status" value="1"/>
</dbReference>